<evidence type="ECO:0000256" key="6">
    <source>
        <dbReference type="ARBA" id="ARBA00022960"/>
    </source>
</evidence>
<evidence type="ECO:0000256" key="10">
    <source>
        <dbReference type="ARBA" id="ARBA00038367"/>
    </source>
</evidence>
<dbReference type="EMBL" id="QSRB01000006">
    <property type="protein sequence ID" value="RGK86184.1"/>
    <property type="molecule type" value="Genomic_DNA"/>
</dbReference>
<keyword evidence="6 12" id="KW-0133">Cell shape</keyword>
<organism evidence="14 15">
    <name type="scientific">Bacteroides uniformis</name>
    <dbReference type="NCBI Taxonomy" id="820"/>
    <lineage>
        <taxon>Bacteria</taxon>
        <taxon>Pseudomonadati</taxon>
        <taxon>Bacteroidota</taxon>
        <taxon>Bacteroidia</taxon>
        <taxon>Bacteroidales</taxon>
        <taxon>Bacteroidaceae</taxon>
        <taxon>Bacteroides</taxon>
    </lineage>
</organism>
<dbReference type="InterPro" id="IPR050068">
    <property type="entry name" value="MurA_subfamily"/>
</dbReference>
<evidence type="ECO:0000313" key="15">
    <source>
        <dbReference type="Proteomes" id="UP000260874"/>
    </source>
</evidence>
<evidence type="ECO:0000256" key="4">
    <source>
        <dbReference type="ARBA" id="ARBA00022618"/>
    </source>
</evidence>
<dbReference type="RefSeq" id="WP_117703658.1">
    <property type="nucleotide sequence ID" value="NZ_CAXSSZ010000023.1"/>
</dbReference>
<evidence type="ECO:0000256" key="7">
    <source>
        <dbReference type="ARBA" id="ARBA00022984"/>
    </source>
</evidence>
<dbReference type="EC" id="2.5.1.7" evidence="12"/>
<dbReference type="InterPro" id="IPR013792">
    <property type="entry name" value="RNA3'P_cycl/enolpyr_Trfase_a/b"/>
</dbReference>
<dbReference type="NCBIfam" id="NF006873">
    <property type="entry name" value="PRK09369.1"/>
    <property type="match status" value="1"/>
</dbReference>
<protein>
    <recommendedName>
        <fullName evidence="12">UDP-N-acetylglucosamine 1-carboxyvinyltransferase</fullName>
        <ecNumber evidence="12">2.5.1.7</ecNumber>
    </recommendedName>
    <alternativeName>
        <fullName evidence="12">Enoylpyruvate transferase</fullName>
    </alternativeName>
    <alternativeName>
        <fullName evidence="12">UDP-N-acetylglucosamine enolpyruvyl transferase</fullName>
        <shortName evidence="12">EPT</shortName>
    </alternativeName>
</protein>
<comment type="subcellular location">
    <subcellularLocation>
        <location evidence="1 12">Cytoplasm</location>
    </subcellularLocation>
</comment>
<dbReference type="GO" id="GO:0019277">
    <property type="term" value="P:UDP-N-acetylgalactosamine biosynthetic process"/>
    <property type="evidence" value="ECO:0007669"/>
    <property type="project" value="InterPro"/>
</dbReference>
<comment type="similarity">
    <text evidence="10 12">Belongs to the EPSP synthase family. MurA subfamily.</text>
</comment>
<sequence>MASFVIEGGHRLSGDIYPQGAKNEVLQIICATLLTAEEVTVHNIPDILDVNNLIQLMRDMGVSVSKKGIDTYSFQAANIDFAYLESDAFLKKCSSLRGSVMLVGPMVARFGKAMISKPGGDKIGRRRLDTHFIGIQNLGADFVYNEERGIYEISAKQLHGSYMLLDEASVTGTANIVMAAVLAKGKTTIYNAACEPYVQQLCRMLNRMGAKIEGIASNLLTIEGVDELHGTEHTILPDMIEVGSFIGMAAMTRSELTIKNVSYENLGIIPDSFRRLGIKMEQRGDDIYVPSQETYQIESFIDGSIMTIADAPWPGLTPDLLSVLLVVATQAKGSVLIHQKMFESRLFFVDKLIDMGAQIILCDPHRAVVIGHDHGFKLRGGNMTSPDIRAGIALLIAAMSADGISRIHNIEQIDRGYQNIEGRLNALGARITRIE</sequence>
<comment type="catalytic activity">
    <reaction evidence="11 12">
        <text>phosphoenolpyruvate + UDP-N-acetyl-alpha-D-glucosamine = UDP-N-acetyl-3-O-(1-carboxyvinyl)-alpha-D-glucosamine + phosphate</text>
        <dbReference type="Rhea" id="RHEA:18681"/>
        <dbReference type="ChEBI" id="CHEBI:43474"/>
        <dbReference type="ChEBI" id="CHEBI:57705"/>
        <dbReference type="ChEBI" id="CHEBI:58702"/>
        <dbReference type="ChEBI" id="CHEBI:68483"/>
        <dbReference type="EC" id="2.5.1.7"/>
    </reaction>
</comment>
<keyword evidence="4 12" id="KW-0132">Cell division</keyword>
<dbReference type="NCBIfam" id="TIGR01072">
    <property type="entry name" value="murA"/>
    <property type="match status" value="1"/>
</dbReference>
<dbReference type="GO" id="GO:0071555">
    <property type="term" value="P:cell wall organization"/>
    <property type="evidence" value="ECO:0007669"/>
    <property type="project" value="UniProtKB-KW"/>
</dbReference>
<comment type="caution">
    <text evidence="12">Lacks conserved residue(s) required for the propagation of feature annotation.</text>
</comment>
<accession>A0A3E4Q1J9</accession>
<gene>
    <name evidence="12 14" type="primary">murA</name>
    <name evidence="14" type="ORF">DXC91_09875</name>
</gene>
<dbReference type="PANTHER" id="PTHR43783:SF1">
    <property type="entry name" value="UDP-N-ACETYLGLUCOSAMINE 1-CARBOXYVINYLTRANSFERASE"/>
    <property type="match status" value="1"/>
</dbReference>
<evidence type="ECO:0000256" key="12">
    <source>
        <dbReference type="HAMAP-Rule" id="MF_00111"/>
    </source>
</evidence>
<dbReference type="PANTHER" id="PTHR43783">
    <property type="entry name" value="UDP-N-ACETYLGLUCOSAMINE 1-CARBOXYVINYLTRANSFERASE"/>
    <property type="match status" value="1"/>
</dbReference>
<feature type="active site" description="Proton donor" evidence="12">
    <location>
        <position position="121"/>
    </location>
</feature>
<feature type="binding site" evidence="12">
    <location>
        <begin position="22"/>
        <end position="23"/>
    </location>
    <ligand>
        <name>phosphoenolpyruvate</name>
        <dbReference type="ChEBI" id="CHEBI:58702"/>
    </ligand>
</feature>
<proteinExistence type="inferred from homology"/>
<dbReference type="InterPro" id="IPR005750">
    <property type="entry name" value="UDP_GlcNAc_COvinyl_MurA"/>
</dbReference>
<dbReference type="GO" id="GO:0008360">
    <property type="term" value="P:regulation of cell shape"/>
    <property type="evidence" value="ECO:0007669"/>
    <property type="project" value="UniProtKB-KW"/>
</dbReference>
<evidence type="ECO:0000256" key="1">
    <source>
        <dbReference type="ARBA" id="ARBA00004496"/>
    </source>
</evidence>
<dbReference type="InterPro" id="IPR036968">
    <property type="entry name" value="Enolpyruvate_Tfrase_sf"/>
</dbReference>
<dbReference type="GO" id="GO:0005737">
    <property type="term" value="C:cytoplasm"/>
    <property type="evidence" value="ECO:0007669"/>
    <property type="project" value="UniProtKB-SubCell"/>
</dbReference>
<name>A0A3E4Q1J9_BACUN</name>
<keyword evidence="8 12" id="KW-0131">Cell cycle</keyword>
<evidence type="ECO:0000256" key="5">
    <source>
        <dbReference type="ARBA" id="ARBA00022679"/>
    </source>
</evidence>
<dbReference type="GO" id="GO:0009252">
    <property type="term" value="P:peptidoglycan biosynthetic process"/>
    <property type="evidence" value="ECO:0007669"/>
    <property type="project" value="UniProtKB-UniRule"/>
</dbReference>
<evidence type="ECO:0000256" key="8">
    <source>
        <dbReference type="ARBA" id="ARBA00023306"/>
    </source>
</evidence>
<evidence type="ECO:0000256" key="9">
    <source>
        <dbReference type="ARBA" id="ARBA00023316"/>
    </source>
</evidence>
<dbReference type="HAMAP" id="MF_00111">
    <property type="entry name" value="MurA"/>
    <property type="match status" value="1"/>
</dbReference>
<feature type="binding site" evidence="12">
    <location>
        <position position="97"/>
    </location>
    <ligand>
        <name>UDP-N-acetyl-alpha-D-glucosamine</name>
        <dbReference type="ChEBI" id="CHEBI:57705"/>
    </ligand>
</feature>
<comment type="caution">
    <text evidence="14">The sequence shown here is derived from an EMBL/GenBank/DDBJ whole genome shotgun (WGS) entry which is preliminary data.</text>
</comment>
<evidence type="ECO:0000259" key="13">
    <source>
        <dbReference type="Pfam" id="PF00275"/>
    </source>
</evidence>
<evidence type="ECO:0000256" key="2">
    <source>
        <dbReference type="ARBA" id="ARBA00004752"/>
    </source>
</evidence>
<dbReference type="Gene3D" id="3.65.10.10">
    <property type="entry name" value="Enolpyruvate transferase domain"/>
    <property type="match status" value="2"/>
</dbReference>
<dbReference type="Pfam" id="PF00275">
    <property type="entry name" value="EPSP_synthase"/>
    <property type="match status" value="1"/>
</dbReference>
<dbReference type="Proteomes" id="UP000260874">
    <property type="component" value="Unassembled WGS sequence"/>
</dbReference>
<evidence type="ECO:0000313" key="14">
    <source>
        <dbReference type="EMBL" id="RGK86184.1"/>
    </source>
</evidence>
<dbReference type="UniPathway" id="UPA00219"/>
<keyword evidence="3 12" id="KW-0963">Cytoplasm</keyword>
<comment type="function">
    <text evidence="12">Cell wall formation. Adds enolpyruvyl to UDP-N-acetylglucosamine.</text>
</comment>
<dbReference type="SUPFAM" id="SSF55205">
    <property type="entry name" value="EPT/RTPC-like"/>
    <property type="match status" value="1"/>
</dbReference>
<dbReference type="GO" id="GO:0051301">
    <property type="term" value="P:cell division"/>
    <property type="evidence" value="ECO:0007669"/>
    <property type="project" value="UniProtKB-KW"/>
</dbReference>
<keyword evidence="7 12" id="KW-0573">Peptidoglycan synthesis</keyword>
<comment type="pathway">
    <text evidence="2 12">Cell wall biogenesis; peptidoglycan biosynthesis.</text>
</comment>
<dbReference type="AlphaFoldDB" id="A0A3E4Q1J9"/>
<dbReference type="CDD" id="cd01555">
    <property type="entry name" value="UdpNAET"/>
    <property type="match status" value="1"/>
</dbReference>
<dbReference type="InterPro" id="IPR001986">
    <property type="entry name" value="Enolpyruvate_Tfrase_dom"/>
</dbReference>
<feature type="binding site" evidence="12">
    <location>
        <position position="341"/>
    </location>
    <ligand>
        <name>UDP-N-acetyl-alpha-D-glucosamine</name>
        <dbReference type="ChEBI" id="CHEBI:57705"/>
    </ligand>
</feature>
<feature type="domain" description="Enolpyruvate transferase" evidence="13">
    <location>
        <begin position="7"/>
        <end position="423"/>
    </location>
</feature>
<evidence type="ECO:0000256" key="11">
    <source>
        <dbReference type="ARBA" id="ARBA00047527"/>
    </source>
</evidence>
<reference evidence="14 15" key="1">
    <citation type="submission" date="2018-08" db="EMBL/GenBank/DDBJ databases">
        <title>A genome reference for cultivated species of the human gut microbiota.</title>
        <authorList>
            <person name="Zou Y."/>
            <person name="Xue W."/>
            <person name="Luo G."/>
        </authorList>
    </citation>
    <scope>NUCLEOTIDE SEQUENCE [LARGE SCALE GENOMIC DNA]</scope>
    <source>
        <strain evidence="14 15">TF09-22</strain>
    </source>
</reference>
<feature type="binding site" evidence="12">
    <location>
        <position position="319"/>
    </location>
    <ligand>
        <name>UDP-N-acetyl-alpha-D-glucosamine</name>
        <dbReference type="ChEBI" id="CHEBI:57705"/>
    </ligand>
</feature>
<dbReference type="GO" id="GO:0008760">
    <property type="term" value="F:UDP-N-acetylglucosamine 1-carboxyvinyltransferase activity"/>
    <property type="evidence" value="ECO:0007669"/>
    <property type="project" value="UniProtKB-UniRule"/>
</dbReference>
<keyword evidence="5 12" id="KW-0808">Transferase</keyword>
<keyword evidence="9 12" id="KW-0961">Cell wall biogenesis/degradation</keyword>
<evidence type="ECO:0000256" key="3">
    <source>
        <dbReference type="ARBA" id="ARBA00022490"/>
    </source>
</evidence>